<feature type="domain" description="Cadherin" evidence="2">
    <location>
        <begin position="240"/>
        <end position="350"/>
    </location>
</feature>
<evidence type="ECO:0000313" key="4">
    <source>
        <dbReference type="Proteomes" id="UP001139369"/>
    </source>
</evidence>
<dbReference type="Gene3D" id="4.10.1080.10">
    <property type="entry name" value="TSP type-3 repeat"/>
    <property type="match status" value="3"/>
</dbReference>
<dbReference type="PROSITE" id="PS50268">
    <property type="entry name" value="CADHERIN_2"/>
    <property type="match status" value="1"/>
</dbReference>
<feature type="region of interest" description="Disordered" evidence="1">
    <location>
        <begin position="1287"/>
        <end position="1362"/>
    </location>
</feature>
<dbReference type="NCBIfam" id="TIGR04225">
    <property type="entry name" value="CshA_fibril_rpt"/>
    <property type="match status" value="1"/>
</dbReference>
<feature type="region of interest" description="Disordered" evidence="1">
    <location>
        <begin position="689"/>
        <end position="714"/>
    </location>
</feature>
<dbReference type="GO" id="GO:0007156">
    <property type="term" value="P:homophilic cell adhesion via plasma membrane adhesion molecules"/>
    <property type="evidence" value="ECO:0007669"/>
    <property type="project" value="InterPro"/>
</dbReference>
<dbReference type="InterPro" id="IPR018247">
    <property type="entry name" value="EF_Hand_1_Ca_BS"/>
</dbReference>
<feature type="compositionally biased region" description="Acidic residues" evidence="1">
    <location>
        <begin position="1576"/>
        <end position="1606"/>
    </location>
</feature>
<feature type="region of interest" description="Disordered" evidence="1">
    <location>
        <begin position="1463"/>
        <end position="1681"/>
    </location>
</feature>
<evidence type="ECO:0000313" key="3">
    <source>
        <dbReference type="EMBL" id="MCI2230492.1"/>
    </source>
</evidence>
<dbReference type="Gene3D" id="2.60.40.1200">
    <property type="match status" value="3"/>
</dbReference>
<dbReference type="RefSeq" id="WP_242179632.1">
    <property type="nucleotide sequence ID" value="NZ_JAKQYM010000032.1"/>
</dbReference>
<dbReference type="Gene3D" id="2.60.40.3440">
    <property type="match status" value="1"/>
</dbReference>
<gene>
    <name evidence="3" type="ORF">MC378_15055</name>
</gene>
<feature type="compositionally biased region" description="Polar residues" evidence="1">
    <location>
        <begin position="1287"/>
        <end position="1303"/>
    </location>
</feature>
<evidence type="ECO:0000259" key="2">
    <source>
        <dbReference type="PROSITE" id="PS50268"/>
    </source>
</evidence>
<feature type="non-terminal residue" evidence="3">
    <location>
        <position position="1"/>
    </location>
</feature>
<dbReference type="InterPro" id="IPR040853">
    <property type="entry name" value="RapA2_cadherin-like"/>
</dbReference>
<dbReference type="SUPFAM" id="SSF103647">
    <property type="entry name" value="TSP type-3 repeat"/>
    <property type="match status" value="3"/>
</dbReference>
<evidence type="ECO:0000256" key="1">
    <source>
        <dbReference type="SAM" id="MobiDB-lite"/>
    </source>
</evidence>
<feature type="non-terminal residue" evidence="3">
    <location>
        <position position="1740"/>
    </location>
</feature>
<dbReference type="InterPro" id="IPR002126">
    <property type="entry name" value="Cadherin-like_dom"/>
</dbReference>
<reference evidence="3" key="1">
    <citation type="submission" date="2022-02" db="EMBL/GenBank/DDBJ databases">
        <title>Polaribacter sp. MSW13, isolated from seawater.</title>
        <authorList>
            <person name="Kristyanto S."/>
            <person name="Jung J."/>
            <person name="Jeon C.O."/>
        </authorList>
    </citation>
    <scope>NUCLEOTIDE SEQUENCE</scope>
    <source>
        <strain evidence="3">MSW13</strain>
    </source>
</reference>
<accession>A0A9X1VQC6</accession>
<dbReference type="NCBIfam" id="TIGR01965">
    <property type="entry name" value="VCBS_repeat"/>
    <property type="match status" value="1"/>
</dbReference>
<dbReference type="PANTHER" id="PTHR10199">
    <property type="entry name" value="THROMBOSPONDIN"/>
    <property type="match status" value="1"/>
</dbReference>
<keyword evidence="4" id="KW-1185">Reference proteome</keyword>
<feature type="compositionally biased region" description="Acidic residues" evidence="1">
    <location>
        <begin position="1315"/>
        <end position="1334"/>
    </location>
</feature>
<organism evidence="3 4">
    <name type="scientific">Polaribacter marinus</name>
    <dbReference type="NCBI Taxonomy" id="2916838"/>
    <lineage>
        <taxon>Bacteria</taxon>
        <taxon>Pseudomonadati</taxon>
        <taxon>Bacteroidota</taxon>
        <taxon>Flavobacteriia</taxon>
        <taxon>Flavobacteriales</taxon>
        <taxon>Flavobacteriaceae</taxon>
    </lineage>
</organism>
<comment type="caution">
    <text evidence="3">The sequence shown here is derived from an EMBL/GenBank/DDBJ whole genome shotgun (WGS) entry which is preliminary data.</text>
</comment>
<sequence>GPIPQVTYTISDGTNTANSTLDLSVTAVNDAPVATDDTSSTDPGISVIINVLPNDSDLDGDVLTVSSIISQPANGLATINGDGTITYTPNAGFSTGTDVFVYQVCDGNGLCDTATVAVTVPKSFLSPVANPDVNSTLEDVTLTVTTANGLLNNDTDANPGETLSVVSFQINGTTYNPGDTANLAEGMLTINVDGSYTFIPTPNYNGSLPIVDYTISDGTPTANTSSTLTITVSGVNDVPVANPDTNTVIEDTQLNVSSANGILKNDTDVDGTPLTVLEFTINGTDYPAGTTASLAEGSLTINSDGSYVFNPALDYLGPVPQVIYMISDGALTATSTLDISVTGVNDAPVAVNDSGNTTSEDFPITISTITGNDTDDTSVDASTIILIDPTNPGNTGNSTTPLVIVGVGTYSVDALGNVIFTPDPNYNGPANVNYTVKDNEGVTSNIATVEILVTAVNDAPQAVVDVNTTLEDTPLVVNAANGVLSNDSDVEGTPLTVLEFTINGTDYPAGTTASLAEGSLIINSDGSYVFNPSLDYTGVVPQVTYTVSDGIDNSTSTLDITVTGVNDAPVAVNDAVTTVQNTPTTVVTIGANDTDTDGTIEPSTIILIDPNNPGNTGNSTTPLVIVGVGTYSVDAAGNVTFTPVPEFTGVAEINYTIEDNLGATSNEGTISVTVQPDNDGDGIIDSVDLDDDNDGVPDTVENGGTDPLADSDNDGIPDYKDVDHIITDANNDGIDDNFDQDGDGIIDQFDVDGDGDGIPDVVEAGGTDANGDGIVDGFTDANNDGLDDTIAVTPLPTEDIDGDGVPNYLDIDSDNDGIIDNIEAQNPINYIAPAGTDTDSDGIDDAYDIDCAPCGSVTGVPVNNPVNSDVDPIPNYLDLDSDNDGIVDNIEWQTTSGYISPGADTDGNGLSDNYETSPGSGIPIRLPLNTDGTDVPDYVDTDSDGDGLLDTIEVYDTDADNIAEIVASGNDTDNDGIDDAFDLNPNGPTDINAASNNNQDVTTFPNDQDPGTAEVDFRDKVTFGILIDTDGDGITDDIDIDDDNDGIIDVVESLGFEPSAIANDASCILPNVSFKNPIYVAGTGVAGSGSIGAKYRFENVIDVTGFGGSGGILDAIVEITDIQGGASLISIDNSTTGNSDAWQPEFTVPTPTGNKAEMAFKVVLVNDNTNTQYNISRFSGVIYDIDGANARESVILSRPGLYAVDNETLLTVSDNPATGLVTFLGPDDTYSGVDLSPKLAAFFGYYNSASFNIRFSAELLSATSNTNLGSVLFSGCAINGLFEGNTTSNSPSQTNGVSENSGPGTFPVFTVNDGIDSDGDGISDDKDIDSDNDGIPDNVEAQTTAGYVEPNPPTADADNDGLIDAYDNNAVISGLSPVDSDGDFLPDYLDSDSDNDGLNDTTEAGFTLAIVNNDADLDGLLDAYDNVQTLGTLFDVNDDQDNGALDLPNLDNMATPEVDFREIKDNDGDGVADNVDLDDDNDGIPDTVEQDGIPDRDTDNDGVPDHLDLDADGDGVYDVTESGSGATDSNNDGIIDNSEFGSGDNGLFDGVETSPESGITTTDPKDTDMDGLPDFQDVDDDNDGIPTEDEDVVTIDGDPTNDDSDNDGIPNYLDADDDDDGVLTADEDNNNNGDFNDDDDNNDNIPDYLDPLDTDNDGIPDSEDPDDDNDGNPDGTDPNPLLVKVADDSLTVVEGTTGVVNILSNDDYIPGANTTIGDAGTGTAQGVIIFDPLTGEMSYT</sequence>
<dbReference type="GO" id="GO:0005509">
    <property type="term" value="F:calcium ion binding"/>
    <property type="evidence" value="ECO:0007669"/>
    <property type="project" value="InterPro"/>
</dbReference>
<dbReference type="Proteomes" id="UP001139369">
    <property type="component" value="Unassembled WGS sequence"/>
</dbReference>
<dbReference type="Pfam" id="PF19076">
    <property type="entry name" value="CshA_repeat"/>
    <property type="match status" value="1"/>
</dbReference>
<feature type="compositionally biased region" description="Acidic residues" evidence="1">
    <location>
        <begin position="1650"/>
        <end position="1671"/>
    </location>
</feature>
<name>A0A9X1VQC6_9FLAO</name>
<feature type="compositionally biased region" description="Acidic residues" evidence="1">
    <location>
        <begin position="1614"/>
        <end position="1642"/>
    </location>
</feature>
<dbReference type="NCBIfam" id="NF012211">
    <property type="entry name" value="tand_rpt_95"/>
    <property type="match status" value="5"/>
</dbReference>
<dbReference type="InterPro" id="IPR026395">
    <property type="entry name" value="CshA_fibril"/>
</dbReference>
<protein>
    <submittedName>
        <fullName evidence="3">Tandem-95 repeat protein</fullName>
    </submittedName>
</protein>
<dbReference type="EMBL" id="JAKQYM010000032">
    <property type="protein sequence ID" value="MCI2230492.1"/>
    <property type="molecule type" value="Genomic_DNA"/>
</dbReference>
<feature type="compositionally biased region" description="Polar residues" evidence="1">
    <location>
        <begin position="1521"/>
        <end position="1532"/>
    </location>
</feature>
<dbReference type="InterPro" id="IPR010221">
    <property type="entry name" value="VCBS_dom"/>
</dbReference>
<dbReference type="PROSITE" id="PS00018">
    <property type="entry name" value="EF_HAND_1"/>
    <property type="match status" value="1"/>
</dbReference>
<feature type="compositionally biased region" description="Basic and acidic residues" evidence="1">
    <location>
        <begin position="1493"/>
        <end position="1509"/>
    </location>
</feature>
<proteinExistence type="predicted"/>
<dbReference type="InterPro" id="IPR028974">
    <property type="entry name" value="TSP_type-3_rpt"/>
</dbReference>
<dbReference type="PANTHER" id="PTHR10199:SF119">
    <property type="entry name" value="RE20510P"/>
    <property type="match status" value="1"/>
</dbReference>
<dbReference type="GO" id="GO:0016020">
    <property type="term" value="C:membrane"/>
    <property type="evidence" value="ECO:0007669"/>
    <property type="project" value="InterPro"/>
</dbReference>
<dbReference type="Pfam" id="PF17803">
    <property type="entry name" value="Cadherin_4"/>
    <property type="match status" value="2"/>
</dbReference>
<dbReference type="Pfam" id="PF17963">
    <property type="entry name" value="Big_9"/>
    <property type="match status" value="2"/>
</dbReference>